<evidence type="ECO:0000313" key="3">
    <source>
        <dbReference type="Proteomes" id="UP001157126"/>
    </source>
</evidence>
<sequence length="139" mass="13687">MHEEYGDNGAHVVVGEGVGGGQAHGGDVEAALADVEESVDRHAAGEQTFGGDVGGDELGEIVALARGPSVRVTRARPPTMPSTVPEVATGRGPGRGAPGAPGRAPGTGVRAAGVTVAAALMRRASETSCEPTRAPSSAV</sequence>
<feature type="region of interest" description="Disordered" evidence="1">
    <location>
        <begin position="1"/>
        <end position="25"/>
    </location>
</feature>
<organism evidence="2 3">
    <name type="scientific">Mobilicoccus caccae</name>
    <dbReference type="NCBI Taxonomy" id="1859295"/>
    <lineage>
        <taxon>Bacteria</taxon>
        <taxon>Bacillati</taxon>
        <taxon>Actinomycetota</taxon>
        <taxon>Actinomycetes</taxon>
        <taxon>Micrococcales</taxon>
        <taxon>Dermatophilaceae</taxon>
        <taxon>Mobilicoccus</taxon>
    </lineage>
</organism>
<evidence type="ECO:0000256" key="1">
    <source>
        <dbReference type="SAM" id="MobiDB-lite"/>
    </source>
</evidence>
<name>A0ABQ6IPJ2_9MICO</name>
<protein>
    <submittedName>
        <fullName evidence="2">Uncharacterized protein</fullName>
    </submittedName>
</protein>
<dbReference type="Proteomes" id="UP001157126">
    <property type="component" value="Unassembled WGS sequence"/>
</dbReference>
<feature type="region of interest" description="Disordered" evidence="1">
    <location>
        <begin position="73"/>
        <end position="108"/>
    </location>
</feature>
<keyword evidence="3" id="KW-1185">Reference proteome</keyword>
<proteinExistence type="predicted"/>
<accession>A0ABQ6IPJ2</accession>
<gene>
    <name evidence="2" type="ORF">GCM10025883_06430</name>
</gene>
<comment type="caution">
    <text evidence="2">The sequence shown here is derived from an EMBL/GenBank/DDBJ whole genome shotgun (WGS) entry which is preliminary data.</text>
</comment>
<reference evidence="3" key="1">
    <citation type="journal article" date="2019" name="Int. J. Syst. Evol. Microbiol.">
        <title>The Global Catalogue of Microorganisms (GCM) 10K type strain sequencing project: providing services to taxonomists for standard genome sequencing and annotation.</title>
        <authorList>
            <consortium name="The Broad Institute Genomics Platform"/>
            <consortium name="The Broad Institute Genome Sequencing Center for Infectious Disease"/>
            <person name="Wu L."/>
            <person name="Ma J."/>
        </authorList>
    </citation>
    <scope>NUCLEOTIDE SEQUENCE [LARGE SCALE GENOMIC DNA]</scope>
    <source>
        <strain evidence="3">NBRC 113072</strain>
    </source>
</reference>
<dbReference type="EMBL" id="BSUO01000001">
    <property type="protein sequence ID" value="GMA38598.1"/>
    <property type="molecule type" value="Genomic_DNA"/>
</dbReference>
<evidence type="ECO:0000313" key="2">
    <source>
        <dbReference type="EMBL" id="GMA38598.1"/>
    </source>
</evidence>